<accession>A0ABQ4DT15</accession>
<evidence type="ECO:0000313" key="2">
    <source>
        <dbReference type="Proteomes" id="UP000646749"/>
    </source>
</evidence>
<keyword evidence="2" id="KW-1185">Reference proteome</keyword>
<evidence type="ECO:0000313" key="1">
    <source>
        <dbReference type="EMBL" id="GIG85596.1"/>
    </source>
</evidence>
<name>A0ABQ4DT15_9ACTN</name>
<protein>
    <submittedName>
        <fullName evidence="1">Uncharacterized protein</fullName>
    </submittedName>
</protein>
<reference evidence="1 2" key="1">
    <citation type="submission" date="2021-01" db="EMBL/GenBank/DDBJ databases">
        <title>Whole genome shotgun sequence of Plantactinospora endophytica NBRC 110450.</title>
        <authorList>
            <person name="Komaki H."/>
            <person name="Tamura T."/>
        </authorList>
    </citation>
    <scope>NUCLEOTIDE SEQUENCE [LARGE SCALE GENOMIC DNA]</scope>
    <source>
        <strain evidence="1 2">NBRC 110450</strain>
    </source>
</reference>
<proteinExistence type="predicted"/>
<comment type="caution">
    <text evidence="1">The sequence shown here is derived from an EMBL/GenBank/DDBJ whole genome shotgun (WGS) entry which is preliminary data.</text>
</comment>
<sequence length="73" mass="7776">MAELSTLGRASLAVPVLVIGRDVVLSSGTVVASILRPMGGLRWFPRGIRMFMGRPDRREPECAAGVTGYGGYP</sequence>
<dbReference type="EMBL" id="BONW01000001">
    <property type="protein sequence ID" value="GIG85596.1"/>
    <property type="molecule type" value="Genomic_DNA"/>
</dbReference>
<dbReference type="Proteomes" id="UP000646749">
    <property type="component" value="Unassembled WGS sequence"/>
</dbReference>
<gene>
    <name evidence="1" type="ORF">Pen02_05320</name>
</gene>
<organism evidence="1 2">
    <name type="scientific">Plantactinospora endophytica</name>
    <dbReference type="NCBI Taxonomy" id="673535"/>
    <lineage>
        <taxon>Bacteria</taxon>
        <taxon>Bacillati</taxon>
        <taxon>Actinomycetota</taxon>
        <taxon>Actinomycetes</taxon>
        <taxon>Micromonosporales</taxon>
        <taxon>Micromonosporaceae</taxon>
        <taxon>Plantactinospora</taxon>
    </lineage>
</organism>